<evidence type="ECO:0000313" key="15">
    <source>
        <dbReference type="Proteomes" id="UP000319931"/>
    </source>
</evidence>
<keyword evidence="8 11" id="KW-1133">Transmembrane helix</keyword>
<dbReference type="Pfam" id="PF02518">
    <property type="entry name" value="HATPase_c"/>
    <property type="match status" value="1"/>
</dbReference>
<dbReference type="InterPro" id="IPR050428">
    <property type="entry name" value="TCS_sensor_his_kinase"/>
</dbReference>
<feature type="transmembrane region" description="Helical" evidence="11">
    <location>
        <begin position="160"/>
        <end position="184"/>
    </location>
</feature>
<dbReference type="SMART" id="SM00388">
    <property type="entry name" value="HisKA"/>
    <property type="match status" value="1"/>
</dbReference>
<evidence type="ECO:0000256" key="1">
    <source>
        <dbReference type="ARBA" id="ARBA00000085"/>
    </source>
</evidence>
<evidence type="ECO:0000256" key="11">
    <source>
        <dbReference type="SAM" id="Phobius"/>
    </source>
</evidence>
<keyword evidence="4" id="KW-0597">Phosphoprotein</keyword>
<name>A0A502FF07_9SPHN</name>
<evidence type="ECO:0000256" key="3">
    <source>
        <dbReference type="ARBA" id="ARBA00012438"/>
    </source>
</evidence>
<gene>
    <name evidence="14" type="ORF">EAH76_21520</name>
</gene>
<evidence type="ECO:0000256" key="6">
    <source>
        <dbReference type="ARBA" id="ARBA00022692"/>
    </source>
</evidence>
<protein>
    <recommendedName>
        <fullName evidence="3">histidine kinase</fullName>
        <ecNumber evidence="3">2.7.13.3</ecNumber>
    </recommendedName>
</protein>
<keyword evidence="7 14" id="KW-0418">Kinase</keyword>
<dbReference type="InterPro" id="IPR005467">
    <property type="entry name" value="His_kinase_dom"/>
</dbReference>
<dbReference type="InterPro" id="IPR003660">
    <property type="entry name" value="HAMP_dom"/>
</dbReference>
<dbReference type="SUPFAM" id="SSF47384">
    <property type="entry name" value="Homodimeric domain of signal transducing histidine kinase"/>
    <property type="match status" value="1"/>
</dbReference>
<evidence type="ECO:0000259" key="13">
    <source>
        <dbReference type="PROSITE" id="PS50885"/>
    </source>
</evidence>
<dbReference type="GO" id="GO:0005886">
    <property type="term" value="C:plasma membrane"/>
    <property type="evidence" value="ECO:0007669"/>
    <property type="project" value="TreeGrafter"/>
</dbReference>
<dbReference type="SUPFAM" id="SSF55874">
    <property type="entry name" value="ATPase domain of HSP90 chaperone/DNA topoisomerase II/histidine kinase"/>
    <property type="match status" value="1"/>
</dbReference>
<organism evidence="14 15">
    <name type="scientific">Sphingomonas glacialis</name>
    <dbReference type="NCBI Taxonomy" id="658225"/>
    <lineage>
        <taxon>Bacteria</taxon>
        <taxon>Pseudomonadati</taxon>
        <taxon>Pseudomonadota</taxon>
        <taxon>Alphaproteobacteria</taxon>
        <taxon>Sphingomonadales</taxon>
        <taxon>Sphingomonadaceae</taxon>
        <taxon>Sphingomonas</taxon>
    </lineage>
</organism>
<dbReference type="SMART" id="SM00387">
    <property type="entry name" value="HATPase_c"/>
    <property type="match status" value="1"/>
</dbReference>
<evidence type="ECO:0000256" key="5">
    <source>
        <dbReference type="ARBA" id="ARBA00022679"/>
    </source>
</evidence>
<evidence type="ECO:0000256" key="8">
    <source>
        <dbReference type="ARBA" id="ARBA00022989"/>
    </source>
</evidence>
<dbReference type="Gene3D" id="1.10.287.130">
    <property type="match status" value="1"/>
</dbReference>
<dbReference type="AlphaFoldDB" id="A0A502FF07"/>
<feature type="region of interest" description="Disordered" evidence="10">
    <location>
        <begin position="450"/>
        <end position="469"/>
    </location>
</feature>
<dbReference type="Proteomes" id="UP000319931">
    <property type="component" value="Unassembled WGS sequence"/>
</dbReference>
<proteinExistence type="predicted"/>
<dbReference type="CDD" id="cd00082">
    <property type="entry name" value="HisKA"/>
    <property type="match status" value="1"/>
</dbReference>
<evidence type="ECO:0000256" key="7">
    <source>
        <dbReference type="ARBA" id="ARBA00022777"/>
    </source>
</evidence>
<dbReference type="EMBL" id="RCZC01000010">
    <property type="protein sequence ID" value="TPG48008.1"/>
    <property type="molecule type" value="Genomic_DNA"/>
</dbReference>
<feature type="transmembrane region" description="Helical" evidence="11">
    <location>
        <begin position="12"/>
        <end position="33"/>
    </location>
</feature>
<dbReference type="GO" id="GO:0000155">
    <property type="term" value="F:phosphorelay sensor kinase activity"/>
    <property type="evidence" value="ECO:0007669"/>
    <property type="project" value="InterPro"/>
</dbReference>
<dbReference type="Gene3D" id="3.30.565.10">
    <property type="entry name" value="Histidine kinase-like ATPase, C-terminal domain"/>
    <property type="match status" value="1"/>
</dbReference>
<keyword evidence="6 11" id="KW-0812">Transmembrane</keyword>
<evidence type="ECO:0000256" key="2">
    <source>
        <dbReference type="ARBA" id="ARBA00004370"/>
    </source>
</evidence>
<evidence type="ECO:0000256" key="10">
    <source>
        <dbReference type="SAM" id="MobiDB-lite"/>
    </source>
</evidence>
<reference evidence="14 15" key="1">
    <citation type="journal article" date="2019" name="Environ. Microbiol.">
        <title>Species interactions and distinct microbial communities in high Arctic permafrost affected cryosols are associated with the CH4 and CO2 gas fluxes.</title>
        <authorList>
            <person name="Altshuler I."/>
            <person name="Hamel J."/>
            <person name="Turney S."/>
            <person name="Magnuson E."/>
            <person name="Levesque R."/>
            <person name="Greer C."/>
            <person name="Whyte L.G."/>
        </authorList>
    </citation>
    <scope>NUCLEOTIDE SEQUENCE [LARGE SCALE GENOMIC DNA]</scope>
    <source>
        <strain evidence="14 15">E6.1</strain>
    </source>
</reference>
<sequence>MRWLSGFRSGAFRFALLLALVFGAGAALLLVVVERSISRYAVEATDGGLKSEAAILQGEDREGGRSNLLQAIALHRRAGGDEAFRYQLTDRRGRLLVNDIGTSNAKIGWGEVEVLDDPQDADARPEMLKSLGVPMPEGGVLVVATDTYDVQELRRGLGRFTIVAGVFITLFVLVGGYLLGGLFMRRLDRVNDAIGRVMAGNVAERLPTIGISREFDLLSSNLNAMLDRIGALMDGLRQVTTDIAHDLRTPLTRLRQQLEATREANSIDHYTAGIDVAVLQTDQILAIFRALLRIGTLEGGDGRQYFCPVNLSEVIGHVVAAHQPVAEDDGKTLLAEHEPGLVVAGDAELLAQMLTNLIDNAIRHTPAGSLIVSKLERMDDSVIATISDDGPGVPAGERVNVLSRFYRLDRSRHLPGTGLGMSLAAAIAALHHARIDLLDNSPGLRVRITFPKSPPALEHSASPSKNQAD</sequence>
<dbReference type="SMART" id="SM00304">
    <property type="entry name" value="HAMP"/>
    <property type="match status" value="1"/>
</dbReference>
<dbReference type="InterPro" id="IPR036097">
    <property type="entry name" value="HisK_dim/P_sf"/>
</dbReference>
<comment type="catalytic activity">
    <reaction evidence="1">
        <text>ATP + protein L-histidine = ADP + protein N-phospho-L-histidine.</text>
        <dbReference type="EC" id="2.7.13.3"/>
    </reaction>
</comment>
<keyword evidence="5" id="KW-0808">Transferase</keyword>
<comment type="subcellular location">
    <subcellularLocation>
        <location evidence="2">Membrane</location>
    </subcellularLocation>
</comment>
<evidence type="ECO:0000256" key="9">
    <source>
        <dbReference type="ARBA" id="ARBA00023012"/>
    </source>
</evidence>
<feature type="domain" description="Histidine kinase" evidence="12">
    <location>
        <begin position="242"/>
        <end position="454"/>
    </location>
</feature>
<keyword evidence="11" id="KW-0472">Membrane</keyword>
<comment type="caution">
    <text evidence="14">The sequence shown here is derived from an EMBL/GenBank/DDBJ whole genome shotgun (WGS) entry which is preliminary data.</text>
</comment>
<dbReference type="InterPro" id="IPR003594">
    <property type="entry name" value="HATPase_dom"/>
</dbReference>
<feature type="domain" description="HAMP" evidence="13">
    <location>
        <begin position="181"/>
        <end position="234"/>
    </location>
</feature>
<dbReference type="PANTHER" id="PTHR45436">
    <property type="entry name" value="SENSOR HISTIDINE KINASE YKOH"/>
    <property type="match status" value="1"/>
</dbReference>
<evidence type="ECO:0000259" key="12">
    <source>
        <dbReference type="PROSITE" id="PS50109"/>
    </source>
</evidence>
<dbReference type="OrthoDB" id="9815202at2"/>
<dbReference type="PROSITE" id="PS50109">
    <property type="entry name" value="HIS_KIN"/>
    <property type="match status" value="1"/>
</dbReference>
<evidence type="ECO:0000256" key="4">
    <source>
        <dbReference type="ARBA" id="ARBA00022553"/>
    </source>
</evidence>
<evidence type="ECO:0000313" key="14">
    <source>
        <dbReference type="EMBL" id="TPG48008.1"/>
    </source>
</evidence>
<dbReference type="InterPro" id="IPR036890">
    <property type="entry name" value="HATPase_C_sf"/>
</dbReference>
<dbReference type="PROSITE" id="PS50885">
    <property type="entry name" value="HAMP"/>
    <property type="match status" value="1"/>
</dbReference>
<keyword evidence="15" id="KW-1185">Reference proteome</keyword>
<dbReference type="InterPro" id="IPR003661">
    <property type="entry name" value="HisK_dim/P_dom"/>
</dbReference>
<accession>A0A502FF07</accession>
<keyword evidence="9" id="KW-0902">Two-component regulatory system</keyword>
<dbReference type="PANTHER" id="PTHR45436:SF8">
    <property type="entry name" value="HISTIDINE KINASE"/>
    <property type="match status" value="1"/>
</dbReference>
<dbReference type="RefSeq" id="WP_140852334.1">
    <property type="nucleotide sequence ID" value="NZ_RCZC01000010.1"/>
</dbReference>
<dbReference type="EC" id="2.7.13.3" evidence="3"/>
<dbReference type="Pfam" id="PF00512">
    <property type="entry name" value="HisKA"/>
    <property type="match status" value="1"/>
</dbReference>